<organism evidence="3 4">
    <name type="scientific">Phytophthora palmivora</name>
    <dbReference type="NCBI Taxonomy" id="4796"/>
    <lineage>
        <taxon>Eukaryota</taxon>
        <taxon>Sar</taxon>
        <taxon>Stramenopiles</taxon>
        <taxon>Oomycota</taxon>
        <taxon>Peronosporomycetes</taxon>
        <taxon>Peronosporales</taxon>
        <taxon>Peronosporaceae</taxon>
        <taxon>Phytophthora</taxon>
    </lineage>
</organism>
<feature type="non-terminal residue" evidence="3">
    <location>
        <position position="278"/>
    </location>
</feature>
<evidence type="ECO:0000256" key="1">
    <source>
        <dbReference type="SAM" id="MobiDB-lite"/>
    </source>
</evidence>
<name>A0A2P4XY07_9STRA</name>
<dbReference type="OrthoDB" id="120201at2759"/>
<comment type="caution">
    <text evidence="3">The sequence shown here is derived from an EMBL/GenBank/DDBJ whole genome shotgun (WGS) entry which is preliminary data.</text>
</comment>
<feature type="transmembrane region" description="Helical" evidence="2">
    <location>
        <begin position="147"/>
        <end position="169"/>
    </location>
</feature>
<feature type="transmembrane region" description="Helical" evidence="2">
    <location>
        <begin position="213"/>
        <end position="236"/>
    </location>
</feature>
<proteinExistence type="predicted"/>
<evidence type="ECO:0000313" key="3">
    <source>
        <dbReference type="EMBL" id="POM70433.1"/>
    </source>
</evidence>
<dbReference type="Proteomes" id="UP000237271">
    <property type="component" value="Unassembled WGS sequence"/>
</dbReference>
<keyword evidence="4" id="KW-1185">Reference proteome</keyword>
<accession>A0A2P4XY07</accession>
<gene>
    <name evidence="3" type="ORF">PHPALM_13130</name>
</gene>
<feature type="region of interest" description="Disordered" evidence="1">
    <location>
        <begin position="1"/>
        <end position="54"/>
    </location>
</feature>
<dbReference type="AlphaFoldDB" id="A0A2P4XY07"/>
<feature type="transmembrane region" description="Helical" evidence="2">
    <location>
        <begin position="107"/>
        <end position="127"/>
    </location>
</feature>
<reference evidence="3 4" key="1">
    <citation type="journal article" date="2017" name="Genome Biol. Evol.">
        <title>Phytophthora megakarya and P. palmivora, closely related causal agents of cacao black pod rot, underwent increases in genome sizes and gene numbers by different mechanisms.</title>
        <authorList>
            <person name="Ali S.S."/>
            <person name="Shao J."/>
            <person name="Lary D.J."/>
            <person name="Kronmiller B."/>
            <person name="Shen D."/>
            <person name="Strem M.D."/>
            <person name="Amoako-Attah I."/>
            <person name="Akrofi A.Y."/>
            <person name="Begoude B.A."/>
            <person name="Ten Hoopen G.M."/>
            <person name="Coulibaly K."/>
            <person name="Kebe B.I."/>
            <person name="Melnick R.L."/>
            <person name="Guiltinan M.J."/>
            <person name="Tyler B.M."/>
            <person name="Meinhardt L.W."/>
            <person name="Bailey B.A."/>
        </authorList>
    </citation>
    <scope>NUCLEOTIDE SEQUENCE [LARGE SCALE GENOMIC DNA]</scope>
    <source>
        <strain evidence="4">sbr112.9</strain>
    </source>
</reference>
<feature type="transmembrane region" description="Helical" evidence="2">
    <location>
        <begin position="248"/>
        <end position="268"/>
    </location>
</feature>
<keyword evidence="2" id="KW-0472">Membrane</keyword>
<keyword evidence="2" id="KW-1133">Transmembrane helix</keyword>
<sequence length="278" mass="31349">MVEGESPDSRRLHVGGHGAAREPDEAVTSSRRVRRTPVLVDDSSSHTSYEITQSPTDGPIWTEMKRRHLANVEELQGKLAAVPRHWLFIRFLNNSFFARRLMRSGMLLSLALLGGYVFHSAFVGPWLDDHKDSDDYDNCSSVATFSVLIYQTLPAAIILSLPGSGLRAFEPFKRDDRLRTKAIDASSTDTSQDAAHTSVATIRRCFIFQLCEVLAVFMLFFDIGLVLYFLYVLFVGALNSCSSVATQLFMLGAAFCYFGLFTVLYYFARYREHIKMQL</sequence>
<protein>
    <submittedName>
        <fullName evidence="3">Transmembrane protein</fullName>
    </submittedName>
</protein>
<evidence type="ECO:0000256" key="2">
    <source>
        <dbReference type="SAM" id="Phobius"/>
    </source>
</evidence>
<keyword evidence="2 3" id="KW-0812">Transmembrane</keyword>
<dbReference type="EMBL" id="NCKW01007029">
    <property type="protein sequence ID" value="POM70433.1"/>
    <property type="molecule type" value="Genomic_DNA"/>
</dbReference>
<evidence type="ECO:0000313" key="4">
    <source>
        <dbReference type="Proteomes" id="UP000237271"/>
    </source>
</evidence>
<feature type="compositionally biased region" description="Polar residues" evidence="1">
    <location>
        <begin position="45"/>
        <end position="54"/>
    </location>
</feature>